<evidence type="ECO:0000313" key="2">
    <source>
        <dbReference type="Proteomes" id="UP000799302"/>
    </source>
</evidence>
<dbReference type="Proteomes" id="UP000799302">
    <property type="component" value="Unassembled WGS sequence"/>
</dbReference>
<name>A0A6A6UDJ2_9PEZI</name>
<sequence length="170" mass="20037">MIRGPYDNLPTPAAAAGRLITPTLTTIAFTIDLKWAKVPFDHFYLKIMPWIYNFASIASKTNHKFRRIEIVYNPWRPYLCRGSKEQRHFIYPWHTLKWFQSKLEALGIECSYTEPYFTEETFYKKERYADVFGYNGHFEHDMSAGETLFTVGLDLQQTAPELAVGWDWHV</sequence>
<keyword evidence="2" id="KW-1185">Reference proteome</keyword>
<proteinExistence type="predicted"/>
<reference evidence="1" key="1">
    <citation type="journal article" date="2020" name="Stud. Mycol.">
        <title>101 Dothideomycetes genomes: a test case for predicting lifestyles and emergence of pathogens.</title>
        <authorList>
            <person name="Haridas S."/>
            <person name="Albert R."/>
            <person name="Binder M."/>
            <person name="Bloem J."/>
            <person name="Labutti K."/>
            <person name="Salamov A."/>
            <person name="Andreopoulos B."/>
            <person name="Baker S."/>
            <person name="Barry K."/>
            <person name="Bills G."/>
            <person name="Bluhm B."/>
            <person name="Cannon C."/>
            <person name="Castanera R."/>
            <person name="Culley D."/>
            <person name="Daum C."/>
            <person name="Ezra D."/>
            <person name="Gonzalez J."/>
            <person name="Henrissat B."/>
            <person name="Kuo A."/>
            <person name="Liang C."/>
            <person name="Lipzen A."/>
            <person name="Lutzoni F."/>
            <person name="Magnuson J."/>
            <person name="Mondo S."/>
            <person name="Nolan M."/>
            <person name="Ohm R."/>
            <person name="Pangilinan J."/>
            <person name="Park H.-J."/>
            <person name="Ramirez L."/>
            <person name="Alfaro M."/>
            <person name="Sun H."/>
            <person name="Tritt A."/>
            <person name="Yoshinaga Y."/>
            <person name="Zwiers L.-H."/>
            <person name="Turgeon B."/>
            <person name="Goodwin S."/>
            <person name="Spatafora J."/>
            <person name="Crous P."/>
            <person name="Grigoriev I."/>
        </authorList>
    </citation>
    <scope>NUCLEOTIDE SEQUENCE</scope>
    <source>
        <strain evidence="1">CBS 115976</strain>
    </source>
</reference>
<accession>A0A6A6UDJ2</accession>
<organism evidence="1 2">
    <name type="scientific">Microthyrium microscopicum</name>
    <dbReference type="NCBI Taxonomy" id="703497"/>
    <lineage>
        <taxon>Eukaryota</taxon>
        <taxon>Fungi</taxon>
        <taxon>Dikarya</taxon>
        <taxon>Ascomycota</taxon>
        <taxon>Pezizomycotina</taxon>
        <taxon>Dothideomycetes</taxon>
        <taxon>Dothideomycetes incertae sedis</taxon>
        <taxon>Microthyriales</taxon>
        <taxon>Microthyriaceae</taxon>
        <taxon>Microthyrium</taxon>
    </lineage>
</organism>
<gene>
    <name evidence="1" type="ORF">BT63DRAFT_261362</name>
</gene>
<protein>
    <submittedName>
        <fullName evidence="1">Uncharacterized protein</fullName>
    </submittedName>
</protein>
<evidence type="ECO:0000313" key="1">
    <source>
        <dbReference type="EMBL" id="KAF2669453.1"/>
    </source>
</evidence>
<dbReference type="AlphaFoldDB" id="A0A6A6UDJ2"/>
<dbReference type="EMBL" id="MU004235">
    <property type="protein sequence ID" value="KAF2669453.1"/>
    <property type="molecule type" value="Genomic_DNA"/>
</dbReference>